<evidence type="ECO:0000313" key="4">
    <source>
        <dbReference type="Proteomes" id="UP000198925"/>
    </source>
</evidence>
<feature type="region of interest" description="Disordered" evidence="1">
    <location>
        <begin position="27"/>
        <end position="58"/>
    </location>
</feature>
<reference evidence="3 4" key="1">
    <citation type="submission" date="2016-10" db="EMBL/GenBank/DDBJ databases">
        <authorList>
            <person name="de Groot N.N."/>
        </authorList>
    </citation>
    <scope>NUCLEOTIDE SEQUENCE [LARGE SCALE GENOMIC DNA]</scope>
    <source>
        <strain evidence="3 4">CPCC 100156</strain>
    </source>
</reference>
<sequence>MIDTRMLRSTGLALALGLSLVACAQQQSPPPAQRTGGMSGMGSQGMAGHNMSGMQGHDMRGMNMQQMMAHCAQMRQQMRTGATMSADMQAMMAHCDQMHPQAGTAGAAAGGAGQHRH</sequence>
<organism evidence="3 4">
    <name type="scientific">Belnapia rosea</name>
    <dbReference type="NCBI Taxonomy" id="938405"/>
    <lineage>
        <taxon>Bacteria</taxon>
        <taxon>Pseudomonadati</taxon>
        <taxon>Pseudomonadota</taxon>
        <taxon>Alphaproteobacteria</taxon>
        <taxon>Acetobacterales</taxon>
        <taxon>Roseomonadaceae</taxon>
        <taxon>Belnapia</taxon>
    </lineage>
</organism>
<proteinExistence type="predicted"/>
<dbReference type="EMBL" id="FMZX01000026">
    <property type="protein sequence ID" value="SDE28474.1"/>
    <property type="molecule type" value="Genomic_DNA"/>
</dbReference>
<keyword evidence="2" id="KW-0732">Signal</keyword>
<feature type="chain" id="PRO_5011483575" evidence="2">
    <location>
        <begin position="25"/>
        <end position="117"/>
    </location>
</feature>
<feature type="signal peptide" evidence="2">
    <location>
        <begin position="1"/>
        <end position="24"/>
    </location>
</feature>
<evidence type="ECO:0000256" key="1">
    <source>
        <dbReference type="SAM" id="MobiDB-lite"/>
    </source>
</evidence>
<dbReference type="Proteomes" id="UP000198925">
    <property type="component" value="Unassembled WGS sequence"/>
</dbReference>
<keyword evidence="4" id="KW-1185">Reference proteome</keyword>
<name>A0A1G7BN10_9PROT</name>
<dbReference type="PROSITE" id="PS51257">
    <property type="entry name" value="PROKAR_LIPOPROTEIN"/>
    <property type="match status" value="1"/>
</dbReference>
<gene>
    <name evidence="3" type="ORF">SAMN04487779_102629</name>
</gene>
<evidence type="ECO:0000256" key="2">
    <source>
        <dbReference type="SAM" id="SignalP"/>
    </source>
</evidence>
<dbReference type="AlphaFoldDB" id="A0A1G7BN10"/>
<protein>
    <submittedName>
        <fullName evidence="3">Uncharacterized protein</fullName>
    </submittedName>
</protein>
<evidence type="ECO:0000313" key="3">
    <source>
        <dbReference type="EMBL" id="SDE28474.1"/>
    </source>
</evidence>
<accession>A0A1G7BN10</accession>